<accession>A0A7T8QXE3</accession>
<keyword evidence="2" id="KW-1185">Reference proteome</keyword>
<dbReference type="Proteomes" id="UP000595437">
    <property type="component" value="Chromosome 2"/>
</dbReference>
<organism evidence="1 2">
    <name type="scientific">Caligus rogercresseyi</name>
    <name type="common">Sea louse</name>
    <dbReference type="NCBI Taxonomy" id="217165"/>
    <lineage>
        <taxon>Eukaryota</taxon>
        <taxon>Metazoa</taxon>
        <taxon>Ecdysozoa</taxon>
        <taxon>Arthropoda</taxon>
        <taxon>Crustacea</taxon>
        <taxon>Multicrustacea</taxon>
        <taxon>Hexanauplia</taxon>
        <taxon>Copepoda</taxon>
        <taxon>Siphonostomatoida</taxon>
        <taxon>Caligidae</taxon>
        <taxon>Caligus</taxon>
    </lineage>
</organism>
<gene>
    <name evidence="1" type="ORF">FKW44_003911</name>
</gene>
<dbReference type="EMBL" id="CP045891">
    <property type="protein sequence ID" value="QQP58551.1"/>
    <property type="molecule type" value="Genomic_DNA"/>
</dbReference>
<feature type="non-terminal residue" evidence="1">
    <location>
        <position position="1"/>
    </location>
</feature>
<reference evidence="2" key="1">
    <citation type="submission" date="2021-01" db="EMBL/GenBank/DDBJ databases">
        <title>Caligus Genome Assembly.</title>
        <authorList>
            <person name="Gallardo-Escarate C."/>
        </authorList>
    </citation>
    <scope>NUCLEOTIDE SEQUENCE [LARGE SCALE GENOMIC DNA]</scope>
</reference>
<name>A0A7T8QXE3_CALRO</name>
<evidence type="ECO:0000313" key="2">
    <source>
        <dbReference type="Proteomes" id="UP000595437"/>
    </source>
</evidence>
<protein>
    <submittedName>
        <fullName evidence="1">Uncharacterized protein</fullName>
    </submittedName>
</protein>
<sequence length="67" mass="7899">VKKIYISTALRRLLEFEQHLRDRDLPGLAQPYSFNPKSFTGARLFHPSQGFKMEYKPKRKHHISSLS</sequence>
<proteinExistence type="predicted"/>
<evidence type="ECO:0000313" key="1">
    <source>
        <dbReference type="EMBL" id="QQP58551.1"/>
    </source>
</evidence>
<dbReference type="AlphaFoldDB" id="A0A7T8QXE3"/>